<comment type="caution">
    <text evidence="1">The sequence shown here is derived from an EMBL/GenBank/DDBJ whole genome shotgun (WGS) entry which is preliminary data.</text>
</comment>
<protein>
    <submittedName>
        <fullName evidence="1">Uncharacterized protein</fullName>
    </submittedName>
</protein>
<dbReference type="Proteomes" id="UP000236630">
    <property type="component" value="Unassembled WGS sequence"/>
</dbReference>
<evidence type="ECO:0000313" key="2">
    <source>
        <dbReference type="Proteomes" id="UP000236630"/>
    </source>
</evidence>
<organism evidence="1 2">
    <name type="scientific">Citrus unshiu</name>
    <name type="common">Satsuma mandarin</name>
    <name type="synonym">Citrus nobilis var. unshiu</name>
    <dbReference type="NCBI Taxonomy" id="55188"/>
    <lineage>
        <taxon>Eukaryota</taxon>
        <taxon>Viridiplantae</taxon>
        <taxon>Streptophyta</taxon>
        <taxon>Embryophyta</taxon>
        <taxon>Tracheophyta</taxon>
        <taxon>Spermatophyta</taxon>
        <taxon>Magnoliopsida</taxon>
        <taxon>eudicotyledons</taxon>
        <taxon>Gunneridae</taxon>
        <taxon>Pentapetalae</taxon>
        <taxon>rosids</taxon>
        <taxon>malvids</taxon>
        <taxon>Sapindales</taxon>
        <taxon>Rutaceae</taxon>
        <taxon>Aurantioideae</taxon>
        <taxon>Citrus</taxon>
    </lineage>
</organism>
<proteinExistence type="predicted"/>
<name>A0A2H5PTS4_CITUN</name>
<keyword evidence="2" id="KW-1185">Reference proteome</keyword>
<sequence length="78" mass="8519">MPLGHNFHLDFLILTGQKSTVSLESVLLLVEAVPGRICGSLYHDVSQDCSEAVEMDKDVAAFSWNHNVHVATGTKNHS</sequence>
<reference evidence="1 2" key="1">
    <citation type="journal article" date="2017" name="Front. Genet.">
        <title>Draft sequencing of the heterozygous diploid genome of Satsuma (Citrus unshiu Marc.) using a hybrid assembly approach.</title>
        <authorList>
            <person name="Shimizu T."/>
            <person name="Tanizawa Y."/>
            <person name="Mochizuki T."/>
            <person name="Nagasaki H."/>
            <person name="Yoshioka T."/>
            <person name="Toyoda A."/>
            <person name="Fujiyama A."/>
            <person name="Kaminuma E."/>
            <person name="Nakamura Y."/>
        </authorList>
    </citation>
    <scope>NUCLEOTIDE SEQUENCE [LARGE SCALE GENOMIC DNA]</scope>
    <source>
        <strain evidence="2">cv. Miyagawa wase</strain>
    </source>
</reference>
<evidence type="ECO:0000313" key="1">
    <source>
        <dbReference type="EMBL" id="GAY55743.1"/>
    </source>
</evidence>
<dbReference type="AlphaFoldDB" id="A0A2H5PTS4"/>
<accession>A0A2H5PTS4</accession>
<dbReference type="EMBL" id="BDQV01000125">
    <property type="protein sequence ID" value="GAY55744.1"/>
    <property type="molecule type" value="Genomic_DNA"/>
</dbReference>
<gene>
    <name evidence="1" type="ORF">CUMW_166480</name>
</gene>
<dbReference type="EMBL" id="BDQV01000125">
    <property type="protein sequence ID" value="GAY55743.1"/>
    <property type="molecule type" value="Genomic_DNA"/>
</dbReference>